<comment type="caution">
    <text evidence="2">The sequence shown here is derived from an EMBL/GenBank/DDBJ whole genome shotgun (WGS) entry which is preliminary data.</text>
</comment>
<evidence type="ECO:0000313" key="3">
    <source>
        <dbReference type="Proteomes" id="UP000285655"/>
    </source>
</evidence>
<proteinExistence type="predicted"/>
<gene>
    <name evidence="2" type="ORF">C4544_07555</name>
</gene>
<dbReference type="Proteomes" id="UP000285655">
    <property type="component" value="Unassembled WGS sequence"/>
</dbReference>
<protein>
    <submittedName>
        <fullName evidence="2">Uncharacterized protein</fullName>
    </submittedName>
</protein>
<evidence type="ECO:0000256" key="1">
    <source>
        <dbReference type="SAM" id="MobiDB-lite"/>
    </source>
</evidence>
<organism evidence="2 3">
    <name type="scientific">candidate division WS5 bacterium</name>
    <dbReference type="NCBI Taxonomy" id="2093353"/>
    <lineage>
        <taxon>Bacteria</taxon>
        <taxon>candidate division WS5</taxon>
    </lineage>
</organism>
<feature type="compositionally biased region" description="Basic and acidic residues" evidence="1">
    <location>
        <begin position="43"/>
        <end position="58"/>
    </location>
</feature>
<accession>A0A419D9R5</accession>
<feature type="region of interest" description="Disordered" evidence="1">
    <location>
        <begin position="42"/>
        <end position="66"/>
    </location>
</feature>
<dbReference type="EMBL" id="QZJW01000060">
    <property type="protein sequence ID" value="RJO59864.1"/>
    <property type="molecule type" value="Genomic_DNA"/>
</dbReference>
<dbReference type="AlphaFoldDB" id="A0A419D9R5"/>
<sequence>MKKIKITDIKRFGSNLDAISWNSNKRAEDLGLVEHGAKYLAKSGKDGTDSDESDRLFNKEAAYGSR</sequence>
<evidence type="ECO:0000313" key="2">
    <source>
        <dbReference type="EMBL" id="RJO59864.1"/>
    </source>
</evidence>
<name>A0A419D9R5_9BACT</name>
<reference evidence="2 3" key="1">
    <citation type="journal article" date="2017" name="ISME J.">
        <title>Energy and carbon metabolisms in a deep terrestrial subsurface fluid microbial community.</title>
        <authorList>
            <person name="Momper L."/>
            <person name="Jungbluth S.P."/>
            <person name="Lee M.D."/>
            <person name="Amend J.P."/>
        </authorList>
    </citation>
    <scope>NUCLEOTIDE SEQUENCE [LARGE SCALE GENOMIC DNA]</scope>
    <source>
        <strain evidence="2">SURF_29</strain>
    </source>
</reference>